<accession>A0A1I1Y4H6</accession>
<feature type="compositionally biased region" description="Low complexity" evidence="1">
    <location>
        <begin position="457"/>
        <end position="475"/>
    </location>
</feature>
<sequence length="606" mass="64476">MTTHDEFAPTKAVFYFRTLDRWPGGNADMITIKAVLRLSPGAAPELEAQFYRCFDGRHMWYPPRRVAVDSGEALAEFLAVARSLAARGSQALAIHRFDAAEDEWDPDWADSEVLLYATDDGPETPEEASLRLVRRASKSESSAPDPELERAFELAHRLTGVGRVSQFGNTEDALAAAYWGPDGAPEQDFDYTVEATPTYLPPETDAVFLELQAAHAQAKAQAEGSRPKTMLVYRLDEVPEFLTRELPPDASVRQCLFFAAREDHRFLDALIAAVPEREHDDTDAAMDIADRVTRIASQSEDFAKALRPDKVPAGGAIIGGTYGNGFHGGDAEAVERWLEAHGVERVSLRTFLDKLILLRLVDEEGAPLEQVDKVPGGPPARTENSLGDGLYVFERDRRHVRFELAQVLEADEEDDEDEPWLELRSEDLPPGVLHTVTVPAPAARKAAETKKAEKQAPVKMAAGKKTTPKAAAGKTAAKAAAGKKASKAAAGKTAAKAAAGKKAAKAAAGKTAAKAAAGKKAAKAAAGKKAAKAAAGKKASKAAAGKKASKAAGKKTAKAAAGKKTTSKAAASKKTAAKKTASKPGAAKKKSAKKTSSKQARSKKTK</sequence>
<feature type="compositionally biased region" description="Low complexity" evidence="1">
    <location>
        <begin position="558"/>
        <end position="574"/>
    </location>
</feature>
<feature type="region of interest" description="Disordered" evidence="1">
    <location>
        <begin position="513"/>
        <end position="606"/>
    </location>
</feature>
<proteinExistence type="predicted"/>
<organism evidence="2 3">
    <name type="scientific">Nannocystis exedens</name>
    <dbReference type="NCBI Taxonomy" id="54"/>
    <lineage>
        <taxon>Bacteria</taxon>
        <taxon>Pseudomonadati</taxon>
        <taxon>Myxococcota</taxon>
        <taxon>Polyangia</taxon>
        <taxon>Nannocystales</taxon>
        <taxon>Nannocystaceae</taxon>
        <taxon>Nannocystis</taxon>
    </lineage>
</organism>
<dbReference type="AlphaFoldDB" id="A0A1I1Y4H6"/>
<feature type="compositionally biased region" description="Basic residues" evidence="1">
    <location>
        <begin position="547"/>
        <end position="557"/>
    </location>
</feature>
<dbReference type="Proteomes" id="UP000199400">
    <property type="component" value="Unassembled WGS sequence"/>
</dbReference>
<protein>
    <submittedName>
        <fullName evidence="2">Uncharacterized protein</fullName>
    </submittedName>
</protein>
<dbReference type="RefSeq" id="WP_218163344.1">
    <property type="nucleotide sequence ID" value="NZ_FOMX01000009.1"/>
</dbReference>
<dbReference type="EMBL" id="FOMX01000009">
    <property type="protein sequence ID" value="SFE14456.1"/>
    <property type="molecule type" value="Genomic_DNA"/>
</dbReference>
<gene>
    <name evidence="2" type="ORF">SAMN02745121_03159</name>
</gene>
<feature type="compositionally biased region" description="Basic residues" evidence="1">
    <location>
        <begin position="575"/>
        <end position="606"/>
    </location>
</feature>
<evidence type="ECO:0000313" key="2">
    <source>
        <dbReference type="EMBL" id="SFE14456.1"/>
    </source>
</evidence>
<reference evidence="3" key="1">
    <citation type="submission" date="2016-10" db="EMBL/GenBank/DDBJ databases">
        <authorList>
            <person name="Varghese N."/>
            <person name="Submissions S."/>
        </authorList>
    </citation>
    <scope>NUCLEOTIDE SEQUENCE [LARGE SCALE GENOMIC DNA]</scope>
    <source>
        <strain evidence="3">ATCC 25963</strain>
    </source>
</reference>
<feature type="compositionally biased region" description="Basic and acidic residues" evidence="1">
    <location>
        <begin position="445"/>
        <end position="456"/>
    </location>
</feature>
<evidence type="ECO:0000313" key="3">
    <source>
        <dbReference type="Proteomes" id="UP000199400"/>
    </source>
</evidence>
<keyword evidence="3" id="KW-1185">Reference proteome</keyword>
<name>A0A1I1Y4H6_9BACT</name>
<evidence type="ECO:0000256" key="1">
    <source>
        <dbReference type="SAM" id="MobiDB-lite"/>
    </source>
</evidence>
<feature type="compositionally biased region" description="Low complexity" evidence="1">
    <location>
        <begin position="513"/>
        <end position="546"/>
    </location>
</feature>
<feature type="region of interest" description="Disordered" evidence="1">
    <location>
        <begin position="445"/>
        <end position="475"/>
    </location>
</feature>